<reference evidence="1 2" key="1">
    <citation type="submission" date="2020-05" db="EMBL/GenBank/DDBJ databases">
        <title>Distinct polysaccharide utilization as determinants for interspecies competition between intestinal Prevotella spp.</title>
        <authorList>
            <person name="Galvez E.J.C."/>
            <person name="Iljazovic A."/>
            <person name="Strowig T."/>
        </authorList>
    </citation>
    <scope>NUCLEOTIDE SEQUENCE [LARGE SCALE GENOMIC DNA]</scope>
    <source>
        <strain evidence="1 2">PMUR</strain>
    </source>
</reference>
<evidence type="ECO:0000313" key="1">
    <source>
        <dbReference type="EMBL" id="NPD91944.1"/>
    </source>
</evidence>
<dbReference type="Gene3D" id="3.40.50.1820">
    <property type="entry name" value="alpha/beta hydrolase"/>
    <property type="match status" value="1"/>
</dbReference>
<accession>A0ABX2ALP4</accession>
<keyword evidence="2" id="KW-1185">Reference proteome</keyword>
<dbReference type="InterPro" id="IPR023214">
    <property type="entry name" value="HAD_sf"/>
</dbReference>
<comment type="caution">
    <text evidence="1">The sequence shown here is derived from an EMBL/GenBank/DDBJ whole genome shotgun (WGS) entry which is preliminary data.</text>
</comment>
<organism evidence="1 2">
    <name type="scientific">Xylanibacter muris</name>
    <dbReference type="NCBI Taxonomy" id="2736290"/>
    <lineage>
        <taxon>Bacteria</taxon>
        <taxon>Pseudomonadati</taxon>
        <taxon>Bacteroidota</taxon>
        <taxon>Bacteroidia</taxon>
        <taxon>Bacteroidales</taxon>
        <taxon>Prevotellaceae</taxon>
        <taxon>Xylanibacter</taxon>
    </lineage>
</organism>
<dbReference type="SUPFAM" id="SSF53474">
    <property type="entry name" value="alpha/beta-Hydrolases"/>
    <property type="match status" value="1"/>
</dbReference>
<dbReference type="Gene3D" id="3.40.50.1000">
    <property type="entry name" value="HAD superfamily/HAD-like"/>
    <property type="match status" value="1"/>
</dbReference>
<dbReference type="Proteomes" id="UP000714420">
    <property type="component" value="Unassembled WGS sequence"/>
</dbReference>
<dbReference type="EMBL" id="JABKKF010000004">
    <property type="protein sequence ID" value="NPD91944.1"/>
    <property type="molecule type" value="Genomic_DNA"/>
</dbReference>
<name>A0ABX2ALP4_9BACT</name>
<proteinExistence type="predicted"/>
<sequence>MKGKKILYVHGFGSSGQSGTVTRIRELLPGTEVIAPDLPIIPREAMALLRDTCDEQCPDLIIGTSMGGMYTEMLRGFDRILINPAFRIGETILKRNMLGKITFFNPRKDGAKDFIMTKHLQEQYLEMCGQCFSGITDDEQDRVFGLFGTDDPVVDTYGIFSQNYKNALRFHGEHRMNDTVLMHSVMPVIRLVDDRQNGICRNIIYISLEDTMERNGIPMPSMMKTYRYLIEKYDVYIVAALPDNDSSYPVRMQEWTFDNLGVPAYRKLILTNRKDLLYGDYLIDACSNGGSADFMSTRIELGSETFKTWEDILEFFSRLNGQ</sequence>
<dbReference type="Pfam" id="PF05728">
    <property type="entry name" value="UPF0227"/>
    <property type="match status" value="1"/>
</dbReference>
<dbReference type="InterPro" id="IPR008886">
    <property type="entry name" value="UPF0227/Esterase_YqiA"/>
</dbReference>
<evidence type="ECO:0000313" key="2">
    <source>
        <dbReference type="Proteomes" id="UP000714420"/>
    </source>
</evidence>
<protein>
    <submittedName>
        <fullName evidence="1">Esterase</fullName>
    </submittedName>
</protein>
<dbReference type="InterPro" id="IPR029058">
    <property type="entry name" value="AB_hydrolase_fold"/>
</dbReference>
<gene>
    <name evidence="1" type="ORF">HPS56_06180</name>
</gene>